<keyword evidence="4 5" id="KW-0472">Membrane</keyword>
<evidence type="ECO:0008006" key="8">
    <source>
        <dbReference type="Google" id="ProtNLM"/>
    </source>
</evidence>
<evidence type="ECO:0000256" key="4">
    <source>
        <dbReference type="ARBA" id="ARBA00023136"/>
    </source>
</evidence>
<feature type="transmembrane region" description="Helical" evidence="5">
    <location>
        <begin position="74"/>
        <end position="96"/>
    </location>
</feature>
<evidence type="ECO:0000256" key="5">
    <source>
        <dbReference type="SAM" id="Phobius"/>
    </source>
</evidence>
<keyword evidence="7" id="KW-1185">Reference proteome</keyword>
<name>A0A1J4K2T4_9EUKA</name>
<evidence type="ECO:0000256" key="1">
    <source>
        <dbReference type="ARBA" id="ARBA00004141"/>
    </source>
</evidence>
<proteinExistence type="predicted"/>
<feature type="transmembrane region" description="Helical" evidence="5">
    <location>
        <begin position="12"/>
        <end position="35"/>
    </location>
</feature>
<evidence type="ECO:0000313" key="6">
    <source>
        <dbReference type="EMBL" id="OHT05120.1"/>
    </source>
</evidence>
<dbReference type="RefSeq" id="XP_068358256.1">
    <property type="nucleotide sequence ID" value="XM_068505465.1"/>
</dbReference>
<evidence type="ECO:0000256" key="2">
    <source>
        <dbReference type="ARBA" id="ARBA00022692"/>
    </source>
</evidence>
<evidence type="ECO:0000256" key="3">
    <source>
        <dbReference type="ARBA" id="ARBA00022989"/>
    </source>
</evidence>
<evidence type="ECO:0000313" key="7">
    <source>
        <dbReference type="Proteomes" id="UP000179807"/>
    </source>
</evidence>
<dbReference type="InterPro" id="IPR018499">
    <property type="entry name" value="Tetraspanin/Peripherin"/>
</dbReference>
<feature type="transmembrane region" description="Helical" evidence="5">
    <location>
        <begin position="41"/>
        <end position="62"/>
    </location>
</feature>
<accession>A0A1J4K2T4</accession>
<protein>
    <recommendedName>
        <fullName evidence="8">Tetraspanin family protein</fullName>
    </recommendedName>
</protein>
<keyword evidence="2 5" id="KW-0812">Transmembrane</keyword>
<dbReference type="Pfam" id="PF00335">
    <property type="entry name" value="Tetraspanin"/>
    <property type="match status" value="1"/>
</dbReference>
<organism evidence="6 7">
    <name type="scientific">Tritrichomonas foetus</name>
    <dbReference type="NCBI Taxonomy" id="1144522"/>
    <lineage>
        <taxon>Eukaryota</taxon>
        <taxon>Metamonada</taxon>
        <taxon>Parabasalia</taxon>
        <taxon>Tritrichomonadida</taxon>
        <taxon>Tritrichomonadidae</taxon>
        <taxon>Tritrichomonas</taxon>
    </lineage>
</organism>
<dbReference type="AlphaFoldDB" id="A0A1J4K2T4"/>
<dbReference type="VEuPathDB" id="TrichDB:TRFO_27306"/>
<feature type="transmembrane region" description="Helical" evidence="5">
    <location>
        <begin position="154"/>
        <end position="175"/>
    </location>
</feature>
<dbReference type="Proteomes" id="UP000179807">
    <property type="component" value="Unassembled WGS sequence"/>
</dbReference>
<comment type="caution">
    <text evidence="6">The sequence shown here is derived from an EMBL/GenBank/DDBJ whole genome shotgun (WGS) entry which is preliminary data.</text>
</comment>
<reference evidence="6" key="1">
    <citation type="submission" date="2016-10" db="EMBL/GenBank/DDBJ databases">
        <authorList>
            <person name="Benchimol M."/>
            <person name="Almeida L.G."/>
            <person name="Vasconcelos A.T."/>
            <person name="Perreira-Neves A."/>
            <person name="Rosa I.A."/>
            <person name="Tasca T."/>
            <person name="Bogo M.R."/>
            <person name="de Souza W."/>
        </authorList>
    </citation>
    <scope>NUCLEOTIDE SEQUENCE [LARGE SCALE GENOMIC DNA]</scope>
    <source>
        <strain evidence="6">K</strain>
    </source>
</reference>
<sequence>MGKCCSNTCFGILTLLTIGLTLALFIFATFIYAKIKTANETIFIAIVICLCVSALLFFFGIYASCCGGKCTKAILSIFYIIYAFAIGAAGVLIIVYKSRLTQIFRDAYDQGKFKQADLDAIAETFNCVFPDTESNLTNSTESCFDKFEKYVTKYGLIVGIALLCLFVLLMAGVVLSCKFLCRKDEYEDISAPKKPDNAINTPLTYGW</sequence>
<comment type="subcellular location">
    <subcellularLocation>
        <location evidence="1">Membrane</location>
        <topology evidence="1">Multi-pass membrane protein</topology>
    </subcellularLocation>
</comment>
<dbReference type="GeneID" id="94840169"/>
<dbReference type="EMBL" id="MLAK01000770">
    <property type="protein sequence ID" value="OHT05120.1"/>
    <property type="molecule type" value="Genomic_DNA"/>
</dbReference>
<keyword evidence="3 5" id="KW-1133">Transmembrane helix</keyword>
<gene>
    <name evidence="6" type="ORF">TRFO_27306</name>
</gene>
<dbReference type="GO" id="GO:0016020">
    <property type="term" value="C:membrane"/>
    <property type="evidence" value="ECO:0007669"/>
    <property type="project" value="UniProtKB-SubCell"/>
</dbReference>